<dbReference type="OrthoDB" id="1045822at2759"/>
<dbReference type="Proteomes" id="UP000191004">
    <property type="component" value="Unassembled WGS sequence"/>
</dbReference>
<dbReference type="InterPro" id="IPR006461">
    <property type="entry name" value="PLAC_motif_containing"/>
</dbReference>
<dbReference type="NCBIfam" id="TIGR01571">
    <property type="entry name" value="A_thal_Cys_rich"/>
    <property type="match status" value="1"/>
</dbReference>
<evidence type="ECO:0008006" key="3">
    <source>
        <dbReference type="Google" id="ProtNLM"/>
    </source>
</evidence>
<dbReference type="AlphaFoldDB" id="A0A1T3CTY9"/>
<reference evidence="1 2" key="1">
    <citation type="submission" date="2016-04" db="EMBL/GenBank/DDBJ databases">
        <title>Multiple horizontal gene transfer events from other fungi enriched the ability of the initially mycotrophic fungus Trichoderma (Ascomycota) to feed on dead plant biomass.</title>
        <authorList>
            <person name="Atanasova L."/>
            <person name="Chenthamara K."/>
            <person name="Zhang J."/>
            <person name="Grujic M."/>
            <person name="Henrissat B."/>
            <person name="Kuo A."/>
            <person name="Aertz A."/>
            <person name="Salamov A."/>
            <person name="Lipzen A."/>
            <person name="Labutti K."/>
            <person name="Barry K."/>
            <person name="Miao Y."/>
            <person name="Rahimi M.J."/>
            <person name="Shen Q."/>
            <person name="Grigoriev I.V."/>
            <person name="Kubicek C.P."/>
            <person name="Druzhinina I.S."/>
        </authorList>
    </citation>
    <scope>NUCLEOTIDE SEQUENCE [LARGE SCALE GENOMIC DNA]</scope>
    <source>
        <strain evidence="1 2">NJAU 4742</strain>
    </source>
</reference>
<protein>
    <recommendedName>
        <fullName evidence="3">SSCRP protein</fullName>
    </recommendedName>
</protein>
<dbReference type="Pfam" id="PF04749">
    <property type="entry name" value="PLAC8"/>
    <property type="match status" value="1"/>
</dbReference>
<dbReference type="EMBL" id="LVVK01000007">
    <property type="protein sequence ID" value="OPB44530.1"/>
    <property type="molecule type" value="Genomic_DNA"/>
</dbReference>
<dbReference type="PANTHER" id="PTHR15907">
    <property type="entry name" value="DUF614 FAMILY PROTEIN-RELATED"/>
    <property type="match status" value="1"/>
</dbReference>
<organism evidence="1 2">
    <name type="scientific">Trichoderma guizhouense</name>
    <dbReference type="NCBI Taxonomy" id="1491466"/>
    <lineage>
        <taxon>Eukaryota</taxon>
        <taxon>Fungi</taxon>
        <taxon>Dikarya</taxon>
        <taxon>Ascomycota</taxon>
        <taxon>Pezizomycotina</taxon>
        <taxon>Sordariomycetes</taxon>
        <taxon>Hypocreomycetidae</taxon>
        <taxon>Hypocreales</taxon>
        <taxon>Hypocreaceae</taxon>
        <taxon>Trichoderma</taxon>
    </lineage>
</organism>
<keyword evidence="2" id="KW-1185">Reference proteome</keyword>
<name>A0A1T3CTY9_9HYPO</name>
<gene>
    <name evidence="1" type="ORF">A0O28_0028490</name>
</gene>
<sequence>MSSKERHSETTWANGLFDCCSPGGLCFKTTFCPCITYGKTQHRMKHGNLNDYSCCNFSCVIFACLAHCGLTCIPTTMQRGDIREKHGLEGGCFGDFCKSCWCNCCVLIQNEKELAQREALLKGSSEPYRPNPGMVYSDAGAH</sequence>
<evidence type="ECO:0000313" key="2">
    <source>
        <dbReference type="Proteomes" id="UP000191004"/>
    </source>
</evidence>
<comment type="caution">
    <text evidence="1">The sequence shown here is derived from an EMBL/GenBank/DDBJ whole genome shotgun (WGS) entry which is preliminary data.</text>
</comment>
<evidence type="ECO:0000313" key="1">
    <source>
        <dbReference type="EMBL" id="OPB44530.1"/>
    </source>
</evidence>
<accession>A0A1T3CTY9</accession>
<proteinExistence type="predicted"/>